<protein>
    <submittedName>
        <fullName evidence="1">Uncharacterized protein</fullName>
    </submittedName>
</protein>
<dbReference type="Proteomes" id="UP001151760">
    <property type="component" value="Unassembled WGS sequence"/>
</dbReference>
<evidence type="ECO:0000313" key="2">
    <source>
        <dbReference type="Proteomes" id="UP001151760"/>
    </source>
</evidence>
<dbReference type="EMBL" id="BQNB010015282">
    <property type="protein sequence ID" value="GJT38150.1"/>
    <property type="molecule type" value="Genomic_DNA"/>
</dbReference>
<accession>A0ABQ5DFX0</accession>
<reference evidence="1" key="1">
    <citation type="journal article" date="2022" name="Int. J. Mol. Sci.">
        <title>Draft Genome of Tanacetum Coccineum: Genomic Comparison of Closely Related Tanacetum-Family Plants.</title>
        <authorList>
            <person name="Yamashiro T."/>
            <person name="Shiraishi A."/>
            <person name="Nakayama K."/>
            <person name="Satake H."/>
        </authorList>
    </citation>
    <scope>NUCLEOTIDE SEQUENCE</scope>
</reference>
<keyword evidence="2" id="KW-1185">Reference proteome</keyword>
<evidence type="ECO:0000313" key="1">
    <source>
        <dbReference type="EMBL" id="GJT38150.1"/>
    </source>
</evidence>
<proteinExistence type="predicted"/>
<sequence length="85" mass="10097">MDITGCTELHKRMRFWFMQEIVKQEGFLRFIRDRCDDMRRRSARRRVLIGEMEDLGAHGVAVDSLDCLKQTQAKENICHSLKKLQ</sequence>
<organism evidence="1 2">
    <name type="scientific">Tanacetum coccineum</name>
    <dbReference type="NCBI Taxonomy" id="301880"/>
    <lineage>
        <taxon>Eukaryota</taxon>
        <taxon>Viridiplantae</taxon>
        <taxon>Streptophyta</taxon>
        <taxon>Embryophyta</taxon>
        <taxon>Tracheophyta</taxon>
        <taxon>Spermatophyta</taxon>
        <taxon>Magnoliopsida</taxon>
        <taxon>eudicotyledons</taxon>
        <taxon>Gunneridae</taxon>
        <taxon>Pentapetalae</taxon>
        <taxon>asterids</taxon>
        <taxon>campanulids</taxon>
        <taxon>Asterales</taxon>
        <taxon>Asteraceae</taxon>
        <taxon>Asteroideae</taxon>
        <taxon>Anthemideae</taxon>
        <taxon>Anthemidinae</taxon>
        <taxon>Tanacetum</taxon>
    </lineage>
</organism>
<comment type="caution">
    <text evidence="1">The sequence shown here is derived from an EMBL/GenBank/DDBJ whole genome shotgun (WGS) entry which is preliminary data.</text>
</comment>
<name>A0ABQ5DFX0_9ASTR</name>
<gene>
    <name evidence="1" type="ORF">Tco_0938015</name>
</gene>
<reference evidence="1" key="2">
    <citation type="submission" date="2022-01" db="EMBL/GenBank/DDBJ databases">
        <authorList>
            <person name="Yamashiro T."/>
            <person name="Shiraishi A."/>
            <person name="Satake H."/>
            <person name="Nakayama K."/>
        </authorList>
    </citation>
    <scope>NUCLEOTIDE SEQUENCE</scope>
</reference>